<evidence type="ECO:0000256" key="2">
    <source>
        <dbReference type="SAM" id="SignalP"/>
    </source>
</evidence>
<dbReference type="Proteomes" id="UP000540568">
    <property type="component" value="Unassembled WGS sequence"/>
</dbReference>
<reference evidence="3 4" key="1">
    <citation type="submission" date="2020-07" db="EMBL/GenBank/DDBJ databases">
        <title>Sequencing the genomes of 1000 actinobacteria strains.</title>
        <authorList>
            <person name="Klenk H.-P."/>
        </authorList>
    </citation>
    <scope>NUCLEOTIDE SEQUENCE [LARGE SCALE GENOMIC DNA]</scope>
    <source>
        <strain evidence="3 4">DSM 44121</strain>
    </source>
</reference>
<feature type="signal peptide" evidence="2">
    <location>
        <begin position="1"/>
        <end position="29"/>
    </location>
</feature>
<evidence type="ECO:0000256" key="1">
    <source>
        <dbReference type="SAM" id="Phobius"/>
    </source>
</evidence>
<comment type="caution">
    <text evidence="3">The sequence shown here is derived from an EMBL/GenBank/DDBJ whole genome shotgun (WGS) entry which is preliminary data.</text>
</comment>
<feature type="chain" id="PRO_5031455682" description="DUF916 domain-containing protein" evidence="2">
    <location>
        <begin position="30"/>
        <end position="357"/>
    </location>
</feature>
<protein>
    <recommendedName>
        <fullName evidence="5">DUF916 domain-containing protein</fullName>
    </recommendedName>
</protein>
<dbReference type="RefSeq" id="WP_182614627.1">
    <property type="nucleotide sequence ID" value="NZ_BAAATF010000002.1"/>
</dbReference>
<gene>
    <name evidence="3" type="ORF">FHX71_000925</name>
</gene>
<organism evidence="3 4">
    <name type="scientific">Promicromonospora sukumoe</name>
    <dbReference type="NCBI Taxonomy" id="88382"/>
    <lineage>
        <taxon>Bacteria</taxon>
        <taxon>Bacillati</taxon>
        <taxon>Actinomycetota</taxon>
        <taxon>Actinomycetes</taxon>
        <taxon>Micrococcales</taxon>
        <taxon>Promicromonosporaceae</taxon>
        <taxon>Promicromonospora</taxon>
    </lineage>
</organism>
<keyword evidence="1" id="KW-0472">Membrane</keyword>
<proteinExistence type="predicted"/>
<feature type="transmembrane region" description="Helical" evidence="1">
    <location>
        <begin position="306"/>
        <end position="326"/>
    </location>
</feature>
<evidence type="ECO:0000313" key="4">
    <source>
        <dbReference type="Proteomes" id="UP000540568"/>
    </source>
</evidence>
<sequence length="357" mass="36368">MRISSVVRAVVGLAVLTSAALWPVPAAVAAPAVVAAPVAVAAFAADDGGRVTWSVAPADADGPDGRRVLDLELAPGERATEHVAVSNHSAEEVTFALSANDGYLTERGSFDMRPSAVEPVDGGAWVTVPDEVVVGPGETEVVPVEVVAPADAVPGDHPAGVAASVRSDGEMQVESRVGVRVNLRVPGEVVAALDADLLGVSFTQGSGLFEPGALVVRYAVVNDGTVALRTASRVAADSALGGPDASAPSGEALEVLPGGRREVSVEVPGVWPLGPFGVEAVVGATVADGGPDVAPPGDVTLTDTAWALPLLHLLVLLALVLVGWAVRRALRARRTRLDRLIERSRAEGRAEVLASRG</sequence>
<keyword evidence="2" id="KW-0732">Signal</keyword>
<keyword evidence="1" id="KW-1133">Transmembrane helix</keyword>
<keyword evidence="1" id="KW-0812">Transmembrane</keyword>
<dbReference type="EMBL" id="JACGWV010000001">
    <property type="protein sequence ID" value="MBA8806983.1"/>
    <property type="molecule type" value="Genomic_DNA"/>
</dbReference>
<evidence type="ECO:0008006" key="5">
    <source>
        <dbReference type="Google" id="ProtNLM"/>
    </source>
</evidence>
<accession>A0A7W3PCQ4</accession>
<evidence type="ECO:0000313" key="3">
    <source>
        <dbReference type="EMBL" id="MBA8806983.1"/>
    </source>
</evidence>
<name>A0A7W3PCQ4_9MICO</name>
<dbReference type="AlphaFoldDB" id="A0A7W3PCQ4"/>
<keyword evidence="4" id="KW-1185">Reference proteome</keyword>